<comment type="caution">
    <text evidence="1">The sequence shown here is derived from an EMBL/GenBank/DDBJ whole genome shotgun (WGS) entry which is preliminary data.</text>
</comment>
<dbReference type="Proteomes" id="UP000461768">
    <property type="component" value="Unassembled WGS sequence"/>
</dbReference>
<dbReference type="InterPro" id="IPR050708">
    <property type="entry name" value="T6SS_VgrG/RHS"/>
</dbReference>
<dbReference type="EMBL" id="WAGX01000005">
    <property type="protein sequence ID" value="KAB1438744.1"/>
    <property type="molecule type" value="Genomic_DNA"/>
</dbReference>
<dbReference type="NCBIfam" id="TIGR03696">
    <property type="entry name" value="Rhs_assc_core"/>
    <property type="match status" value="1"/>
</dbReference>
<sequence length="169" mass="18860">MEYDVNGEVASVYDYGVQRNSYTNQRRDASQTQYYIYDGRGSVSALTSIYGNAVVSCQYDAYGSATVNGDTYSPYQYNAEAVDWNTGLQYLRARYYNSGIGGFLTQDTYLGMLEDPLTQNLYTYTGNNPVNLMDPSGHGWLGNLLDKATEAIDKGIKTIKKQLTKHGKI</sequence>
<dbReference type="AlphaFoldDB" id="A0A7V7QLD0"/>
<accession>A0A7V7QLD0</accession>
<protein>
    <submittedName>
        <fullName evidence="1">RHS repeat-associated core domain-containing protein</fullName>
    </submittedName>
</protein>
<dbReference type="PANTHER" id="PTHR32305">
    <property type="match status" value="1"/>
</dbReference>
<dbReference type="PANTHER" id="PTHR32305:SF17">
    <property type="entry name" value="TRNA NUCLEASE WAPA"/>
    <property type="match status" value="1"/>
</dbReference>
<reference evidence="1 2" key="1">
    <citation type="submission" date="2019-09" db="EMBL/GenBank/DDBJ databases">
        <authorList>
            <person name="Valk L.C."/>
        </authorList>
    </citation>
    <scope>NUCLEOTIDE SEQUENCE [LARGE SCALE GENOMIC DNA]</scope>
    <source>
        <strain evidence="1">GalUA</strain>
    </source>
</reference>
<evidence type="ECO:0000313" key="2">
    <source>
        <dbReference type="Proteomes" id="UP000461768"/>
    </source>
</evidence>
<gene>
    <name evidence="1" type="ORF">F7O84_10885</name>
</gene>
<reference evidence="1 2" key="2">
    <citation type="submission" date="2020-02" db="EMBL/GenBank/DDBJ databases">
        <title>Candidatus Galacturonibacter soehngenii shows hetero-acetogenic catabolism of galacturonic acid but lacks a canonical carbon monoxide dehydrogenase/acetyl-CoA synthase complex.</title>
        <authorList>
            <person name="Diender M."/>
            <person name="Stouten G.R."/>
            <person name="Petersen J.F."/>
            <person name="Nielsen P.H."/>
            <person name="Dueholm M.S."/>
            <person name="Pronk J.T."/>
            <person name="Van Loosdrecht M.C.M."/>
        </authorList>
    </citation>
    <scope>NUCLEOTIDE SEQUENCE [LARGE SCALE GENOMIC DNA]</scope>
    <source>
        <strain evidence="1">GalUA</strain>
    </source>
</reference>
<dbReference type="Gene3D" id="2.180.10.10">
    <property type="entry name" value="RHS repeat-associated core"/>
    <property type="match status" value="1"/>
</dbReference>
<evidence type="ECO:0000313" key="1">
    <source>
        <dbReference type="EMBL" id="KAB1438744.1"/>
    </source>
</evidence>
<organism evidence="1 2">
    <name type="scientific">Candidatus Galacturonatibacter soehngenii</name>
    <dbReference type="NCBI Taxonomy" id="2307010"/>
    <lineage>
        <taxon>Bacteria</taxon>
        <taxon>Bacillati</taxon>
        <taxon>Bacillota</taxon>
        <taxon>Clostridia</taxon>
        <taxon>Lachnospirales</taxon>
        <taxon>Lachnospiraceae</taxon>
        <taxon>Candidatus Galacturonatibacter</taxon>
    </lineage>
</organism>
<keyword evidence="2" id="KW-1185">Reference proteome</keyword>
<dbReference type="OrthoDB" id="9815752at2"/>
<dbReference type="InterPro" id="IPR022385">
    <property type="entry name" value="Rhs_assc_core"/>
</dbReference>
<proteinExistence type="predicted"/>
<name>A0A7V7QLD0_9FIRM</name>